<evidence type="ECO:0000313" key="2">
    <source>
        <dbReference type="Proteomes" id="UP000062519"/>
    </source>
</evidence>
<dbReference type="AlphaFoldDB" id="A0A1B4FE02"/>
<protein>
    <recommendedName>
        <fullName evidence="3">MFS transporter</fullName>
    </recommendedName>
</protein>
<reference evidence="1 2" key="1">
    <citation type="submission" date="2015-12" db="EMBL/GenBank/DDBJ databases">
        <title>Diversity of Burkholderia near neighbor genomes.</title>
        <authorList>
            <person name="Sahl J."/>
            <person name="Wagner D."/>
            <person name="Keim P."/>
        </authorList>
    </citation>
    <scope>NUCLEOTIDE SEQUENCE [LARGE SCALE GENOMIC DNA]</scope>
    <source>
        <strain evidence="1 2">BDU6</strain>
    </source>
</reference>
<accession>A0A1B4FE02</accession>
<dbReference type="RefSeq" id="WP_059470052.1">
    <property type="nucleotide sequence ID" value="NZ_CP013386.1"/>
</dbReference>
<proteinExistence type="predicted"/>
<sequence>MKRSDNFRVTAAVVASALFMQNLDSTVVATALVVLASAPMFAALPADAGEGLAGRARRSRE</sequence>
<evidence type="ECO:0008006" key="3">
    <source>
        <dbReference type="Google" id="ProtNLM"/>
    </source>
</evidence>
<organism evidence="1 2">
    <name type="scientific">Burkholderia mayonis</name>
    <dbReference type="NCBI Taxonomy" id="1385591"/>
    <lineage>
        <taxon>Bacteria</taxon>
        <taxon>Pseudomonadati</taxon>
        <taxon>Pseudomonadota</taxon>
        <taxon>Betaproteobacteria</taxon>
        <taxon>Burkholderiales</taxon>
        <taxon>Burkholderiaceae</taxon>
        <taxon>Burkholderia</taxon>
        <taxon>pseudomallei group</taxon>
    </lineage>
</organism>
<dbReference type="EMBL" id="CP013386">
    <property type="protein sequence ID" value="AOJ01849.1"/>
    <property type="molecule type" value="Genomic_DNA"/>
</dbReference>
<keyword evidence="2" id="KW-1185">Reference proteome</keyword>
<dbReference type="KEGG" id="buu:WS70_08395"/>
<evidence type="ECO:0000313" key="1">
    <source>
        <dbReference type="EMBL" id="AOJ01849.1"/>
    </source>
</evidence>
<name>A0A1B4FE02_9BURK</name>
<dbReference type="Proteomes" id="UP000062519">
    <property type="component" value="Chromosome 1"/>
</dbReference>
<gene>
    <name evidence="1" type="ORF">WS70_08395</name>
</gene>